<dbReference type="InterPro" id="IPR047216">
    <property type="entry name" value="Endonuclease_DUF559_bact"/>
</dbReference>
<proteinExistence type="predicted"/>
<evidence type="ECO:0000313" key="1">
    <source>
        <dbReference type="EMBL" id="MDD2169083.1"/>
    </source>
</evidence>
<sequence>MREEQIKYRLFAKQLRANMTEAEKALWYHLRAKRFLGIRFYRQKIIGRYIVDFVSLEAKVVIELDGSQHLDNVEYDESRTYYLETQGFQVIRFWNQEILTNMRNALDIIALHISNSPLPPSAPSPVNGGRE</sequence>
<dbReference type="PANTHER" id="PTHR38590:SF1">
    <property type="entry name" value="BLL0828 PROTEIN"/>
    <property type="match status" value="1"/>
</dbReference>
<dbReference type="OrthoDB" id="9798754at2"/>
<dbReference type="RefSeq" id="WP_052157471.1">
    <property type="nucleotide sequence ID" value="NZ_CP054198.1"/>
</dbReference>
<dbReference type="PANTHER" id="PTHR38590">
    <property type="entry name" value="BLL0828 PROTEIN"/>
    <property type="match status" value="1"/>
</dbReference>
<dbReference type="InterPro" id="IPR007569">
    <property type="entry name" value="DUF559"/>
</dbReference>
<dbReference type="Pfam" id="PF04480">
    <property type="entry name" value="DUF559"/>
    <property type="match status" value="1"/>
</dbReference>
<dbReference type="Gene3D" id="3.40.960.10">
    <property type="entry name" value="VSR Endonuclease"/>
    <property type="match status" value="1"/>
</dbReference>
<dbReference type="CDD" id="cd01038">
    <property type="entry name" value="Endonuclease_DUF559"/>
    <property type="match status" value="1"/>
</dbReference>
<dbReference type="EMBL" id="JAODIR010000091">
    <property type="protein sequence ID" value="MDD2169083.1"/>
    <property type="molecule type" value="Genomic_DNA"/>
</dbReference>
<protein>
    <submittedName>
        <fullName evidence="1">DUF559 domain-containing protein</fullName>
    </submittedName>
</protein>
<reference evidence="1" key="1">
    <citation type="submission" date="2022-09" db="EMBL/GenBank/DDBJ databases">
        <title>Molecular characterization of Glaesserella parasuis strains circulating in commercial swine farms using whole-genome sequencing.</title>
        <authorList>
            <person name="Mugabi R."/>
            <person name="Clavijo M."/>
            <person name="Li G."/>
        </authorList>
    </citation>
    <scope>NUCLEOTIDE SEQUENCE</scope>
    <source>
        <strain evidence="1">0435-53</strain>
    </source>
</reference>
<evidence type="ECO:0000313" key="2">
    <source>
        <dbReference type="Proteomes" id="UP001148834"/>
    </source>
</evidence>
<comment type="caution">
    <text evidence="1">The sequence shown here is derived from an EMBL/GenBank/DDBJ whole genome shotgun (WGS) entry which is preliminary data.</text>
</comment>
<dbReference type="InterPro" id="IPR011335">
    <property type="entry name" value="Restrct_endonuc-II-like"/>
</dbReference>
<accession>A0A084EVN4</accession>
<dbReference type="Proteomes" id="UP001148834">
    <property type="component" value="Unassembled WGS sequence"/>
</dbReference>
<gene>
    <name evidence="1" type="ORF">N5925_10995</name>
</gene>
<name>A0A084EVN4_GLAPU</name>
<organism evidence="1 2">
    <name type="scientific">Glaesserella parasuis</name>
    <name type="common">Haemophilus parasuis</name>
    <dbReference type="NCBI Taxonomy" id="738"/>
    <lineage>
        <taxon>Bacteria</taxon>
        <taxon>Pseudomonadati</taxon>
        <taxon>Pseudomonadota</taxon>
        <taxon>Gammaproteobacteria</taxon>
        <taxon>Pasteurellales</taxon>
        <taxon>Pasteurellaceae</taxon>
        <taxon>Glaesserella</taxon>
    </lineage>
</organism>
<dbReference type="SUPFAM" id="SSF52980">
    <property type="entry name" value="Restriction endonuclease-like"/>
    <property type="match status" value="1"/>
</dbReference>
<dbReference type="AlphaFoldDB" id="A0A084EVN4"/>